<keyword evidence="2" id="KW-1133">Transmembrane helix</keyword>
<dbReference type="InterPro" id="IPR041588">
    <property type="entry name" value="Integrase_H2C2"/>
</dbReference>
<feature type="transmembrane region" description="Helical" evidence="2">
    <location>
        <begin position="176"/>
        <end position="200"/>
    </location>
</feature>
<evidence type="ECO:0000313" key="5">
    <source>
        <dbReference type="Proteomes" id="UP001474421"/>
    </source>
</evidence>
<evidence type="ECO:0000256" key="2">
    <source>
        <dbReference type="SAM" id="Phobius"/>
    </source>
</evidence>
<keyword evidence="2" id="KW-0812">Transmembrane</keyword>
<dbReference type="Proteomes" id="UP001474421">
    <property type="component" value="Unassembled WGS sequence"/>
</dbReference>
<organism evidence="4 5">
    <name type="scientific">Crotalus adamanteus</name>
    <name type="common">Eastern diamondback rattlesnake</name>
    <dbReference type="NCBI Taxonomy" id="8729"/>
    <lineage>
        <taxon>Eukaryota</taxon>
        <taxon>Metazoa</taxon>
        <taxon>Chordata</taxon>
        <taxon>Craniata</taxon>
        <taxon>Vertebrata</taxon>
        <taxon>Euteleostomi</taxon>
        <taxon>Lepidosauria</taxon>
        <taxon>Squamata</taxon>
        <taxon>Bifurcata</taxon>
        <taxon>Unidentata</taxon>
        <taxon>Episquamata</taxon>
        <taxon>Toxicofera</taxon>
        <taxon>Serpentes</taxon>
        <taxon>Colubroidea</taxon>
        <taxon>Viperidae</taxon>
        <taxon>Crotalinae</taxon>
        <taxon>Crotalus</taxon>
    </lineage>
</organism>
<evidence type="ECO:0000259" key="3">
    <source>
        <dbReference type="Pfam" id="PF17921"/>
    </source>
</evidence>
<feature type="domain" description="Integrase zinc-binding" evidence="3">
    <location>
        <begin position="71"/>
        <end position="129"/>
    </location>
</feature>
<sequence>MPQYDSKREETVQAILLPYTQGVAKAVSRPANRDIEYELSIAIPQDPWFQVHRNLLTQRKGLAWYGTKLYVPQIMRDKILKRCHDVKQAGHFGFVKTLHLARHQFWWPTLRRDVEEYVKSCPTCATCKTYPGKPLGHRSATCSSGAACGSLSLPLWLPASSAFAERERDRERQLRFPASISLSLSLSVFVFCVCVCVCVYV</sequence>
<keyword evidence="5" id="KW-1185">Reference proteome</keyword>
<dbReference type="EMBL" id="JAOTOJ010000009">
    <property type="protein sequence ID" value="KAK9395739.1"/>
    <property type="molecule type" value="Genomic_DNA"/>
</dbReference>
<comment type="caution">
    <text evidence="4">The sequence shown here is derived from an EMBL/GenBank/DDBJ whole genome shotgun (WGS) entry which is preliminary data.</text>
</comment>
<evidence type="ECO:0000256" key="1">
    <source>
        <dbReference type="ARBA" id="ARBA00039658"/>
    </source>
</evidence>
<dbReference type="PANTHER" id="PTHR37984:SF5">
    <property type="entry name" value="PROTEIN NYNRIN-LIKE"/>
    <property type="match status" value="1"/>
</dbReference>
<dbReference type="AlphaFoldDB" id="A0AAW1B1H6"/>
<dbReference type="Gene3D" id="1.10.340.70">
    <property type="match status" value="1"/>
</dbReference>
<accession>A0AAW1B1H6</accession>
<gene>
    <name evidence="4" type="ORF">NXF25_019100</name>
</gene>
<protein>
    <recommendedName>
        <fullName evidence="1">Gypsy retrotransposon integrase-like protein 1</fullName>
    </recommendedName>
</protein>
<evidence type="ECO:0000313" key="4">
    <source>
        <dbReference type="EMBL" id="KAK9395739.1"/>
    </source>
</evidence>
<name>A0AAW1B1H6_CROAD</name>
<proteinExistence type="predicted"/>
<dbReference type="PANTHER" id="PTHR37984">
    <property type="entry name" value="PROTEIN CBG26694"/>
    <property type="match status" value="1"/>
</dbReference>
<keyword evidence="2" id="KW-0472">Membrane</keyword>
<dbReference type="FunFam" id="1.10.340.70:FF:000001">
    <property type="entry name" value="Retrovirus-related Pol polyprotein from transposon gypsy-like Protein"/>
    <property type="match status" value="1"/>
</dbReference>
<reference evidence="4 5" key="1">
    <citation type="journal article" date="2024" name="Proc. Natl. Acad. Sci. U.S.A.">
        <title>The genetic regulatory architecture and epigenomic basis for age-related changes in rattlesnake venom.</title>
        <authorList>
            <person name="Hogan M.P."/>
            <person name="Holding M.L."/>
            <person name="Nystrom G.S."/>
            <person name="Colston T.J."/>
            <person name="Bartlett D.A."/>
            <person name="Mason A.J."/>
            <person name="Ellsworth S.A."/>
            <person name="Rautsaw R.M."/>
            <person name="Lawrence K.C."/>
            <person name="Strickland J.L."/>
            <person name="He B."/>
            <person name="Fraser P."/>
            <person name="Margres M.J."/>
            <person name="Gilbert D.M."/>
            <person name="Gibbs H.L."/>
            <person name="Parkinson C.L."/>
            <person name="Rokyta D.R."/>
        </authorList>
    </citation>
    <scope>NUCLEOTIDE SEQUENCE [LARGE SCALE GENOMIC DNA]</scope>
    <source>
        <strain evidence="4">DRR0105</strain>
    </source>
</reference>
<dbReference type="Pfam" id="PF17921">
    <property type="entry name" value="Integrase_H2C2"/>
    <property type="match status" value="1"/>
</dbReference>
<dbReference type="InterPro" id="IPR050951">
    <property type="entry name" value="Retrovirus_Pol_polyprotein"/>
</dbReference>